<keyword evidence="1" id="KW-0479">Metal-binding</keyword>
<evidence type="ECO:0000256" key="3">
    <source>
        <dbReference type="ARBA" id="ARBA00022833"/>
    </source>
</evidence>
<sequence>MGENFEGFMKKSANIEVLFMLFWKAACMETISGSEKIMFDIQCADLEAYAWIKNISPKYWADDYFPWTRYNHLTSNMTESFNAWILSAREKSIIIICEEIRVSVMTRFEDKRELGNTWSSILVPKAQELLDLRKMKAKFFHTVISTMDTQFEIHHLEKKYAIDLTHRTCSCRKWQLSALPCGHVIVAINHWHLDPTAYCLQYFTVEYFKMAFQTPFVHVPDDIELTGMLNQTMLSLRTTRLLGKLKKQQKVSKTERPITRPLKCKRDIFGCSTSTC</sequence>
<dbReference type="PROSITE" id="PS50966">
    <property type="entry name" value="ZF_SWIM"/>
    <property type="match status" value="1"/>
</dbReference>
<dbReference type="Proteomes" id="UP000017836">
    <property type="component" value="Unassembled WGS sequence"/>
</dbReference>
<dbReference type="AlphaFoldDB" id="W1NHP3"/>
<keyword evidence="3" id="KW-0862">Zinc</keyword>
<evidence type="ECO:0000256" key="2">
    <source>
        <dbReference type="ARBA" id="ARBA00022771"/>
    </source>
</evidence>
<dbReference type="InterPro" id="IPR007527">
    <property type="entry name" value="Znf_SWIM"/>
</dbReference>
<reference evidence="7" key="1">
    <citation type="journal article" date="2013" name="Science">
        <title>The Amborella genome and the evolution of flowering plants.</title>
        <authorList>
            <consortium name="Amborella Genome Project"/>
        </authorList>
    </citation>
    <scope>NUCLEOTIDE SEQUENCE [LARGE SCALE GENOMIC DNA]</scope>
</reference>
<name>W1NHP3_AMBTC</name>
<organism evidence="6 7">
    <name type="scientific">Amborella trichopoda</name>
    <dbReference type="NCBI Taxonomy" id="13333"/>
    <lineage>
        <taxon>Eukaryota</taxon>
        <taxon>Viridiplantae</taxon>
        <taxon>Streptophyta</taxon>
        <taxon>Embryophyta</taxon>
        <taxon>Tracheophyta</taxon>
        <taxon>Spermatophyta</taxon>
        <taxon>Magnoliopsida</taxon>
        <taxon>Amborellales</taxon>
        <taxon>Amborellaceae</taxon>
        <taxon>Amborella</taxon>
    </lineage>
</organism>
<evidence type="ECO:0000256" key="4">
    <source>
        <dbReference type="PROSITE-ProRule" id="PRU00325"/>
    </source>
</evidence>
<feature type="domain" description="SWIM-type" evidence="5">
    <location>
        <begin position="160"/>
        <end position="192"/>
    </location>
</feature>
<dbReference type="PANTHER" id="PTHR31973:SF113">
    <property type="entry name" value="PROTEIN FAR1-RELATED SEQUENCE 5-LIKE"/>
    <property type="match status" value="1"/>
</dbReference>
<evidence type="ECO:0000313" key="6">
    <source>
        <dbReference type="EMBL" id="ERM94675.1"/>
    </source>
</evidence>
<dbReference type="Pfam" id="PF04434">
    <property type="entry name" value="SWIM"/>
    <property type="match status" value="1"/>
</dbReference>
<dbReference type="Gramene" id="ERM94675">
    <property type="protein sequence ID" value="ERM94675"/>
    <property type="gene ID" value="AMTR_s00011p00223810"/>
</dbReference>
<protein>
    <recommendedName>
        <fullName evidence="5">SWIM-type domain-containing protein</fullName>
    </recommendedName>
</protein>
<keyword evidence="2 4" id="KW-0863">Zinc-finger</keyword>
<evidence type="ECO:0000259" key="5">
    <source>
        <dbReference type="PROSITE" id="PS50966"/>
    </source>
</evidence>
<keyword evidence="7" id="KW-1185">Reference proteome</keyword>
<gene>
    <name evidence="6" type="ORF">AMTR_s00011p00223810</name>
</gene>
<proteinExistence type="predicted"/>
<evidence type="ECO:0000256" key="1">
    <source>
        <dbReference type="ARBA" id="ARBA00022723"/>
    </source>
</evidence>
<dbReference type="HOGENOM" id="CLU_055196_2_1_1"/>
<dbReference type="InterPro" id="IPR006564">
    <property type="entry name" value="Znf_PMZ"/>
</dbReference>
<dbReference type="GO" id="GO:0008270">
    <property type="term" value="F:zinc ion binding"/>
    <property type="evidence" value="ECO:0007669"/>
    <property type="project" value="UniProtKB-KW"/>
</dbReference>
<accession>W1NHP3</accession>
<dbReference type="EMBL" id="KI397507">
    <property type="protein sequence ID" value="ERM94675.1"/>
    <property type="molecule type" value="Genomic_DNA"/>
</dbReference>
<dbReference type="SMART" id="SM00575">
    <property type="entry name" value="ZnF_PMZ"/>
    <property type="match status" value="1"/>
</dbReference>
<evidence type="ECO:0000313" key="7">
    <source>
        <dbReference type="Proteomes" id="UP000017836"/>
    </source>
</evidence>
<dbReference type="PANTHER" id="PTHR31973">
    <property type="entry name" value="POLYPROTEIN, PUTATIVE-RELATED"/>
    <property type="match status" value="1"/>
</dbReference>